<keyword evidence="3" id="KW-1003">Cell membrane</keyword>
<reference evidence="9 10" key="1">
    <citation type="submission" date="2014-08" db="EMBL/GenBank/DDBJ databases">
        <authorList>
            <person name="den Bakker H.C."/>
        </authorList>
    </citation>
    <scope>NUCLEOTIDE SEQUENCE [LARGE SCALE GENOMIC DNA]</scope>
    <source>
        <strain evidence="9 10">DSM 18334</strain>
    </source>
</reference>
<name>A0A098M5Q1_9BACL</name>
<feature type="transmembrane region" description="Helical" evidence="7">
    <location>
        <begin position="262"/>
        <end position="284"/>
    </location>
</feature>
<feature type="domain" description="ABC transmembrane type-1" evidence="8">
    <location>
        <begin position="69"/>
        <end position="283"/>
    </location>
</feature>
<feature type="transmembrane region" description="Helical" evidence="7">
    <location>
        <begin position="68"/>
        <end position="94"/>
    </location>
</feature>
<dbReference type="STRING" id="268407.PWYN_25395"/>
<keyword evidence="5 7" id="KW-1133">Transmembrane helix</keyword>
<comment type="caution">
    <text evidence="9">The sequence shown here is derived from an EMBL/GenBank/DDBJ whole genome shotgun (WGS) entry which is preliminary data.</text>
</comment>
<feature type="transmembrane region" description="Helical" evidence="7">
    <location>
        <begin position="169"/>
        <end position="191"/>
    </location>
</feature>
<keyword evidence="2 7" id="KW-0813">Transport</keyword>
<comment type="subcellular location">
    <subcellularLocation>
        <location evidence="1 7">Cell membrane</location>
        <topology evidence="1 7">Multi-pass membrane protein</topology>
    </subcellularLocation>
</comment>
<evidence type="ECO:0000256" key="2">
    <source>
        <dbReference type="ARBA" id="ARBA00022448"/>
    </source>
</evidence>
<dbReference type="RefSeq" id="WP_036657331.1">
    <property type="nucleotide sequence ID" value="NZ_JQCR01000003.1"/>
</dbReference>
<dbReference type="GO" id="GO:0005886">
    <property type="term" value="C:plasma membrane"/>
    <property type="evidence" value="ECO:0007669"/>
    <property type="project" value="UniProtKB-SubCell"/>
</dbReference>
<protein>
    <submittedName>
        <fullName evidence="9">Protein lplB</fullName>
    </submittedName>
</protein>
<evidence type="ECO:0000313" key="9">
    <source>
        <dbReference type="EMBL" id="KGE17885.1"/>
    </source>
</evidence>
<evidence type="ECO:0000256" key="6">
    <source>
        <dbReference type="ARBA" id="ARBA00023136"/>
    </source>
</evidence>
<evidence type="ECO:0000256" key="5">
    <source>
        <dbReference type="ARBA" id="ARBA00022989"/>
    </source>
</evidence>
<dbReference type="InterPro" id="IPR000515">
    <property type="entry name" value="MetI-like"/>
</dbReference>
<dbReference type="InterPro" id="IPR035906">
    <property type="entry name" value="MetI-like_sf"/>
</dbReference>
<proteinExistence type="inferred from homology"/>
<accession>A0A098M5Q1</accession>
<evidence type="ECO:0000256" key="1">
    <source>
        <dbReference type="ARBA" id="ARBA00004651"/>
    </source>
</evidence>
<dbReference type="AlphaFoldDB" id="A0A098M5Q1"/>
<dbReference type="Proteomes" id="UP000029734">
    <property type="component" value="Unassembled WGS sequence"/>
</dbReference>
<evidence type="ECO:0000259" key="8">
    <source>
        <dbReference type="PROSITE" id="PS50928"/>
    </source>
</evidence>
<dbReference type="PANTHER" id="PTHR43227">
    <property type="entry name" value="BLL4140 PROTEIN"/>
    <property type="match status" value="1"/>
</dbReference>
<dbReference type="Gene3D" id="1.10.3720.10">
    <property type="entry name" value="MetI-like"/>
    <property type="match status" value="1"/>
</dbReference>
<sequence length="296" mass="33576">MRTLKKTWPFHVMLLPAMIFLIIFSFIPMLGVVMAFQDYKPWLGITGSQWVGLDNFRYLFERDDSMQVIWNTLIIAILKMVFNLLVPFIFAILLNEIRKVGVQRTIQTLVYLPHFLSWVILGGILLDLLATDGFVNQILGSLGVKPIFFLGDNNWFRFTVILTDVWKEFGYNTIIFLAALAGINPSLYEAAEVDGATRWKQTLFITMPSLIPMAVVVGTLALGNVLNAGFDQIFNLYNPLVYQKGDIIDTFVYRTAILNGEMGFGTAIGLFKSAISMVLILVSYRLAKKWAGYRIF</sequence>
<dbReference type="PROSITE" id="PS50928">
    <property type="entry name" value="ABC_TM1"/>
    <property type="match status" value="1"/>
</dbReference>
<dbReference type="CDD" id="cd06261">
    <property type="entry name" value="TM_PBP2"/>
    <property type="match status" value="1"/>
</dbReference>
<keyword evidence="4 7" id="KW-0812">Transmembrane</keyword>
<organism evidence="9 10">
    <name type="scientific">Paenibacillus wynnii</name>
    <dbReference type="NCBI Taxonomy" id="268407"/>
    <lineage>
        <taxon>Bacteria</taxon>
        <taxon>Bacillati</taxon>
        <taxon>Bacillota</taxon>
        <taxon>Bacilli</taxon>
        <taxon>Bacillales</taxon>
        <taxon>Paenibacillaceae</taxon>
        <taxon>Paenibacillus</taxon>
    </lineage>
</organism>
<keyword evidence="6 7" id="KW-0472">Membrane</keyword>
<dbReference type="PANTHER" id="PTHR43227:SF11">
    <property type="entry name" value="BLL4140 PROTEIN"/>
    <property type="match status" value="1"/>
</dbReference>
<feature type="transmembrane region" description="Helical" evidence="7">
    <location>
        <begin position="106"/>
        <end position="126"/>
    </location>
</feature>
<gene>
    <name evidence="9" type="ORF">PWYN_25395</name>
</gene>
<dbReference type="GO" id="GO:0055085">
    <property type="term" value="P:transmembrane transport"/>
    <property type="evidence" value="ECO:0007669"/>
    <property type="project" value="InterPro"/>
</dbReference>
<dbReference type="EMBL" id="JQCR01000003">
    <property type="protein sequence ID" value="KGE17885.1"/>
    <property type="molecule type" value="Genomic_DNA"/>
</dbReference>
<evidence type="ECO:0000256" key="7">
    <source>
        <dbReference type="RuleBase" id="RU363032"/>
    </source>
</evidence>
<dbReference type="eggNOG" id="COG4209">
    <property type="taxonomic scope" value="Bacteria"/>
</dbReference>
<evidence type="ECO:0000256" key="3">
    <source>
        <dbReference type="ARBA" id="ARBA00022475"/>
    </source>
</evidence>
<reference evidence="9 10" key="2">
    <citation type="submission" date="2014-10" db="EMBL/GenBank/DDBJ databases">
        <title>Comparative genomics of the Paenibacillus odorifer group.</title>
        <authorList>
            <person name="Tsai Y.-C."/>
            <person name="Martin N."/>
            <person name="Korlach J."/>
            <person name="Wiedmann M."/>
        </authorList>
    </citation>
    <scope>NUCLEOTIDE SEQUENCE [LARGE SCALE GENOMIC DNA]</scope>
    <source>
        <strain evidence="9 10">DSM 18334</strain>
    </source>
</reference>
<evidence type="ECO:0000313" key="10">
    <source>
        <dbReference type="Proteomes" id="UP000029734"/>
    </source>
</evidence>
<dbReference type="InterPro" id="IPR050809">
    <property type="entry name" value="UgpAE/MalFG_permease"/>
</dbReference>
<feature type="transmembrane region" description="Helical" evidence="7">
    <location>
        <begin position="12"/>
        <end position="36"/>
    </location>
</feature>
<evidence type="ECO:0000256" key="4">
    <source>
        <dbReference type="ARBA" id="ARBA00022692"/>
    </source>
</evidence>
<comment type="similarity">
    <text evidence="7">Belongs to the binding-protein-dependent transport system permease family.</text>
</comment>
<dbReference type="SUPFAM" id="SSF161098">
    <property type="entry name" value="MetI-like"/>
    <property type="match status" value="1"/>
</dbReference>
<keyword evidence="10" id="KW-1185">Reference proteome</keyword>
<dbReference type="Pfam" id="PF00528">
    <property type="entry name" value="BPD_transp_1"/>
    <property type="match status" value="1"/>
</dbReference>
<dbReference type="OrthoDB" id="9785836at2"/>
<feature type="transmembrane region" description="Helical" evidence="7">
    <location>
        <begin position="203"/>
        <end position="226"/>
    </location>
</feature>